<dbReference type="RefSeq" id="WP_117899824.1">
    <property type="nucleotide sequence ID" value="NZ_CAXTGL010000035.1"/>
</dbReference>
<comment type="caution">
    <text evidence="2">The sequence shown here is derived from an EMBL/GenBank/DDBJ whole genome shotgun (WGS) entry which is preliminary data.</text>
</comment>
<sequence length="255" mass="29416">MNNNLLATIIAFYLSKFNDLALKKLGYKTYKDAFMECGRLIDVKPNYIKLRRDEFDPVYNWRKGWRNRPMAKMVSNIIMLFDDLAEPEMFAIVTDILHHKDTNQYEQLVQSIECASKQNGRAYIHRVITGKLAEKFFEDDFKTNPTLPKGVLKDCRDNGCGYDYEILSQDGSIFYIEVKGISNNGGGILFTSKEWNVALEKEDRYYLCIVRNVTDTIPTIQYIQNPSSNLTPSKNVSTIVQLSYSVPEKDLIKCL</sequence>
<evidence type="ECO:0000259" key="1">
    <source>
        <dbReference type="Pfam" id="PF13020"/>
    </source>
</evidence>
<dbReference type="EMBL" id="QSHQ01000050">
    <property type="protein sequence ID" value="RHC25582.1"/>
    <property type="molecule type" value="Genomic_DNA"/>
</dbReference>
<dbReference type="Pfam" id="PF13020">
    <property type="entry name" value="NOV_C"/>
    <property type="match status" value="1"/>
</dbReference>
<reference evidence="2 3" key="1">
    <citation type="submission" date="2018-08" db="EMBL/GenBank/DDBJ databases">
        <title>A genome reference for cultivated species of the human gut microbiota.</title>
        <authorList>
            <person name="Zou Y."/>
            <person name="Xue W."/>
            <person name="Luo G."/>
        </authorList>
    </citation>
    <scope>NUCLEOTIDE SEQUENCE [LARGE SCALE GENOMIC DNA]</scope>
    <source>
        <strain evidence="2 3">AM36-9BH</strain>
    </source>
</reference>
<evidence type="ECO:0000313" key="2">
    <source>
        <dbReference type="EMBL" id="RHC25582.1"/>
    </source>
</evidence>
<protein>
    <submittedName>
        <fullName evidence="2">DUF3883 domain-containing protein</fullName>
    </submittedName>
</protein>
<dbReference type="AlphaFoldDB" id="A0A413ZLH7"/>
<feature type="domain" description="Protein NO VEIN C-terminal" evidence="1">
    <location>
        <begin position="156"/>
        <end position="222"/>
    </location>
</feature>
<proteinExistence type="predicted"/>
<dbReference type="InterPro" id="IPR024975">
    <property type="entry name" value="NOV_C"/>
</dbReference>
<accession>A0A413ZLH7</accession>
<gene>
    <name evidence="2" type="ORF">DW853_15980</name>
</gene>
<evidence type="ECO:0000313" key="3">
    <source>
        <dbReference type="Proteomes" id="UP000285305"/>
    </source>
</evidence>
<dbReference type="Proteomes" id="UP000285305">
    <property type="component" value="Unassembled WGS sequence"/>
</dbReference>
<organism evidence="2 3">
    <name type="scientific">Bacteroides stercoris</name>
    <dbReference type="NCBI Taxonomy" id="46506"/>
    <lineage>
        <taxon>Bacteria</taxon>
        <taxon>Pseudomonadati</taxon>
        <taxon>Bacteroidota</taxon>
        <taxon>Bacteroidia</taxon>
        <taxon>Bacteroidales</taxon>
        <taxon>Bacteroidaceae</taxon>
        <taxon>Bacteroides</taxon>
    </lineage>
</organism>
<name>A0A413ZLH7_BACSE</name>